<keyword evidence="2" id="KW-1185">Reference proteome</keyword>
<evidence type="ECO:0000313" key="2">
    <source>
        <dbReference type="Proteomes" id="UP000018812"/>
    </source>
</evidence>
<dbReference type="OrthoDB" id="19336at10239"/>
<accession>V5UPZ9</accession>
<gene>
    <name evidence="1" type="ORF">psb1_0037</name>
</gene>
<dbReference type="EMBL" id="KF620435">
    <property type="protein sequence ID" value="AHB79455.1"/>
    <property type="molecule type" value="Genomic_DNA"/>
</dbReference>
<evidence type="ECO:0000313" key="1">
    <source>
        <dbReference type="EMBL" id="AHB79455.1"/>
    </source>
</evidence>
<sequence length="37" mass="4383">MTETLRKKSIEEFCKDSENARIYNAEYSKVIDILTKD</sequence>
<dbReference type="KEGG" id="vg:18504882"/>
<protein>
    <submittedName>
        <fullName evidence="1">Uncharacterized protein</fullName>
    </submittedName>
</protein>
<name>V5UPZ9_9CAUD</name>
<reference evidence="1 2" key="1">
    <citation type="journal article" date="2014" name="Res. Microbiol.">
        <title>Characterization and complete genome sequence of a novel N4-like bacteriophage, pSb-1 infecting Shigella boydii.</title>
        <authorList>
            <person name="Jun J.W."/>
            <person name="Yun S.K."/>
            <person name="Kim H.J."/>
            <person name="Chai J.Y."/>
            <person name="Park S.C."/>
        </authorList>
    </citation>
    <scope>NUCLEOTIDE SEQUENCE [LARGE SCALE GENOMIC DNA]</scope>
</reference>
<proteinExistence type="predicted"/>
<dbReference type="Proteomes" id="UP000018812">
    <property type="component" value="Segment"/>
</dbReference>
<dbReference type="RefSeq" id="YP_009008438.1">
    <property type="nucleotide sequence ID" value="NC_023589.1"/>
</dbReference>
<organism evidence="1 2">
    <name type="scientific">Shigella phage pSb-1</name>
    <dbReference type="NCBI Taxonomy" id="1414738"/>
    <lineage>
        <taxon>Viruses</taxon>
        <taxon>Duplodnaviria</taxon>
        <taxon>Heunggongvirae</taxon>
        <taxon>Uroviricota</taxon>
        <taxon>Caudoviricetes</taxon>
        <taxon>Schitoviridae</taxon>
        <taxon>Enquatrovirinae</taxon>
        <taxon>Gamaleyavirus</taxon>
        <taxon>Gamaleyavirus Sb1</taxon>
    </lineage>
</organism>
<dbReference type="GeneID" id="18504882"/>